<evidence type="ECO:0000313" key="2">
    <source>
        <dbReference type="Proteomes" id="UP001163046"/>
    </source>
</evidence>
<dbReference type="SUPFAM" id="SSF57850">
    <property type="entry name" value="RING/U-box"/>
    <property type="match status" value="1"/>
</dbReference>
<evidence type="ECO:0000313" key="1">
    <source>
        <dbReference type="EMBL" id="KAJ7336637.1"/>
    </source>
</evidence>
<sequence length="470" mass="53316">MFRLLQSMSRGRLHLPCESKCSRTLFCGHTCKDNCVRTCPPCSEPCSNYCDHQVCRRNCGHPCQPCANECTWQCPHQKCTKPCGEICNRPRCDEPCPEQLPCGHSCVGVCGEVCPKKCRVCQEVEFRESEPGAIFVELVDCGHVFEVETLDRWMDEADLEDGNEDVEIKYKRCPTCSAPILYGRRYGNVVKKILADLEAVKRRAFLSDVASRKQIQRIRKEVQEIKGIQKEVIEEIDQSITGGRLTSEELNKCQNQVTFLKFLGSLITKHKITNETCSELYCKINILTSRIMRRRDCFSEQELKEFEGELIRTKLLVCIKGLGPEDSRSVDSLRSALDSGEAIDHQRMKDFMADINRIKQGHRLSKEVEVTNCGSELNDMIVKTRNFTQGPWYKCIKGHVYSAVECVQEGSITCPDCLAATRRTTQAQPEVVPTPMKLSQLMNMTFKHGLVTGAKRKRKKRPGKASKARG</sequence>
<keyword evidence="2" id="KW-1185">Reference proteome</keyword>
<proteinExistence type="predicted"/>
<protein>
    <submittedName>
        <fullName evidence="1">NFX1-type zinc finger-containing protein 1</fullName>
    </submittedName>
</protein>
<reference evidence="1" key="1">
    <citation type="submission" date="2023-01" db="EMBL/GenBank/DDBJ databases">
        <title>Genome assembly of the deep-sea coral Lophelia pertusa.</title>
        <authorList>
            <person name="Herrera S."/>
            <person name="Cordes E."/>
        </authorList>
    </citation>
    <scope>NUCLEOTIDE SEQUENCE</scope>
    <source>
        <strain evidence="1">USNM1676648</strain>
        <tissue evidence="1">Polyp</tissue>
    </source>
</reference>
<accession>A0A9X0CH57</accession>
<comment type="caution">
    <text evidence="1">The sequence shown here is derived from an EMBL/GenBank/DDBJ whole genome shotgun (WGS) entry which is preliminary data.</text>
</comment>
<name>A0A9X0CH57_9CNID</name>
<dbReference type="InterPro" id="IPR013083">
    <property type="entry name" value="Znf_RING/FYVE/PHD"/>
</dbReference>
<dbReference type="Gene3D" id="3.30.40.10">
    <property type="entry name" value="Zinc/RING finger domain, C3HC4 (zinc finger)"/>
    <property type="match status" value="1"/>
</dbReference>
<dbReference type="EMBL" id="MU827782">
    <property type="protein sequence ID" value="KAJ7336637.1"/>
    <property type="molecule type" value="Genomic_DNA"/>
</dbReference>
<organism evidence="1 2">
    <name type="scientific">Desmophyllum pertusum</name>
    <dbReference type="NCBI Taxonomy" id="174260"/>
    <lineage>
        <taxon>Eukaryota</taxon>
        <taxon>Metazoa</taxon>
        <taxon>Cnidaria</taxon>
        <taxon>Anthozoa</taxon>
        <taxon>Hexacorallia</taxon>
        <taxon>Scleractinia</taxon>
        <taxon>Caryophylliina</taxon>
        <taxon>Caryophylliidae</taxon>
        <taxon>Desmophyllum</taxon>
    </lineage>
</organism>
<dbReference type="OrthoDB" id="2423195at2759"/>
<dbReference type="AlphaFoldDB" id="A0A9X0CH57"/>
<gene>
    <name evidence="1" type="primary">ZNFX1_11</name>
    <name evidence="1" type="ORF">OS493_011857</name>
</gene>
<dbReference type="Proteomes" id="UP001163046">
    <property type="component" value="Unassembled WGS sequence"/>
</dbReference>